<dbReference type="SMART" id="SM00233">
    <property type="entry name" value="PH"/>
    <property type="match status" value="1"/>
</dbReference>
<feature type="region of interest" description="Disordered" evidence="1">
    <location>
        <begin position="180"/>
        <end position="205"/>
    </location>
</feature>
<dbReference type="SUPFAM" id="SSF50729">
    <property type="entry name" value="PH domain-like"/>
    <property type="match status" value="1"/>
</dbReference>
<keyword evidence="2" id="KW-0812">Transmembrane</keyword>
<keyword evidence="2" id="KW-1133">Transmembrane helix</keyword>
<evidence type="ECO:0000313" key="4">
    <source>
        <dbReference type="EnsemblProtists" id="EOD36809"/>
    </source>
</evidence>
<dbReference type="InterPro" id="IPR001849">
    <property type="entry name" value="PH_domain"/>
</dbReference>
<dbReference type="Pfam" id="PF00169">
    <property type="entry name" value="PH"/>
    <property type="match status" value="1"/>
</dbReference>
<reference evidence="5" key="1">
    <citation type="journal article" date="2013" name="Nature">
        <title>Pan genome of the phytoplankton Emiliania underpins its global distribution.</title>
        <authorList>
            <person name="Read B.A."/>
            <person name="Kegel J."/>
            <person name="Klute M.J."/>
            <person name="Kuo A."/>
            <person name="Lefebvre S.C."/>
            <person name="Maumus F."/>
            <person name="Mayer C."/>
            <person name="Miller J."/>
            <person name="Monier A."/>
            <person name="Salamov A."/>
            <person name="Young J."/>
            <person name="Aguilar M."/>
            <person name="Claverie J.M."/>
            <person name="Frickenhaus S."/>
            <person name="Gonzalez K."/>
            <person name="Herman E.K."/>
            <person name="Lin Y.C."/>
            <person name="Napier J."/>
            <person name="Ogata H."/>
            <person name="Sarno A.F."/>
            <person name="Shmutz J."/>
            <person name="Schroeder D."/>
            <person name="de Vargas C."/>
            <person name="Verret F."/>
            <person name="von Dassow P."/>
            <person name="Valentin K."/>
            <person name="Van de Peer Y."/>
            <person name="Wheeler G."/>
            <person name="Dacks J.B."/>
            <person name="Delwiche C.F."/>
            <person name="Dyhrman S.T."/>
            <person name="Glockner G."/>
            <person name="John U."/>
            <person name="Richards T."/>
            <person name="Worden A.Z."/>
            <person name="Zhang X."/>
            <person name="Grigoriev I.V."/>
            <person name="Allen A.E."/>
            <person name="Bidle K."/>
            <person name="Borodovsky M."/>
            <person name="Bowler C."/>
            <person name="Brownlee C."/>
            <person name="Cock J.M."/>
            <person name="Elias M."/>
            <person name="Gladyshev V.N."/>
            <person name="Groth M."/>
            <person name="Guda C."/>
            <person name="Hadaegh A."/>
            <person name="Iglesias-Rodriguez M.D."/>
            <person name="Jenkins J."/>
            <person name="Jones B.M."/>
            <person name="Lawson T."/>
            <person name="Leese F."/>
            <person name="Lindquist E."/>
            <person name="Lobanov A."/>
            <person name="Lomsadze A."/>
            <person name="Malik S.B."/>
            <person name="Marsh M.E."/>
            <person name="Mackinder L."/>
            <person name="Mock T."/>
            <person name="Mueller-Roeber B."/>
            <person name="Pagarete A."/>
            <person name="Parker M."/>
            <person name="Probert I."/>
            <person name="Quesneville H."/>
            <person name="Raines C."/>
            <person name="Rensing S.A."/>
            <person name="Riano-Pachon D.M."/>
            <person name="Richier S."/>
            <person name="Rokitta S."/>
            <person name="Shiraiwa Y."/>
            <person name="Soanes D.M."/>
            <person name="van der Giezen M."/>
            <person name="Wahlund T.M."/>
            <person name="Williams B."/>
            <person name="Wilson W."/>
            <person name="Wolfe G."/>
            <person name="Wurch L.L."/>
        </authorList>
    </citation>
    <scope>NUCLEOTIDE SEQUENCE</scope>
</reference>
<dbReference type="GeneID" id="17282079"/>
<name>A0A0D3KM24_EMIH1</name>
<sequence>MASAADSRSATPAAYAFLFIGRLHRMARTTTEGWLRKHSDNAFSPWRRRYFSLRGDKLEWYKPQGGEEEKAVAASGSFTVTKDTAITAIEDNCIRLSKGQRSLVLMAGSAEEAQKWRVALTRRSGGTSTRASVVPRAQIGWQSYFLKCLPPSKEEASRREASAGASVAAPPSCKGAIMPRRRTRAVAQGSTRRSRADSEPPQQPWLPTRLAAQGADHIVDRAVMAVNPAYLAERVVEQVNVDRIVEQINVDGIVDRVNVDRIVDRVVPQVLDGLHFETAIVDRAVDRVFANLPAFIGEALPGVVWGHAQAAAGAIADAKSSHIALGVAVAAMAAVAAVAAVVALLALVMLLSFSAGFAWNAGLSMGHAGPDATQLVEY</sequence>
<evidence type="ECO:0000313" key="5">
    <source>
        <dbReference type="Proteomes" id="UP000013827"/>
    </source>
</evidence>
<keyword evidence="2" id="KW-0472">Membrane</keyword>
<feature type="domain" description="PH" evidence="3">
    <location>
        <begin position="28"/>
        <end position="125"/>
    </location>
</feature>
<dbReference type="KEGG" id="ehx:EMIHUDRAFT_433701"/>
<accession>A0A0D3KM24</accession>
<feature type="transmembrane region" description="Helical" evidence="2">
    <location>
        <begin position="323"/>
        <end position="351"/>
    </location>
</feature>
<dbReference type="CDD" id="cd00821">
    <property type="entry name" value="PH"/>
    <property type="match status" value="1"/>
</dbReference>
<dbReference type="PaxDb" id="2903-EOD36809"/>
<evidence type="ECO:0000256" key="2">
    <source>
        <dbReference type="SAM" id="Phobius"/>
    </source>
</evidence>
<dbReference type="Proteomes" id="UP000013827">
    <property type="component" value="Unassembled WGS sequence"/>
</dbReference>
<keyword evidence="5" id="KW-1185">Reference proteome</keyword>
<dbReference type="PROSITE" id="PS50003">
    <property type="entry name" value="PH_DOMAIN"/>
    <property type="match status" value="1"/>
</dbReference>
<evidence type="ECO:0000259" key="3">
    <source>
        <dbReference type="PROSITE" id="PS50003"/>
    </source>
</evidence>
<organism evidence="4 5">
    <name type="scientific">Emiliania huxleyi (strain CCMP1516)</name>
    <dbReference type="NCBI Taxonomy" id="280463"/>
    <lineage>
        <taxon>Eukaryota</taxon>
        <taxon>Haptista</taxon>
        <taxon>Haptophyta</taxon>
        <taxon>Prymnesiophyceae</taxon>
        <taxon>Isochrysidales</taxon>
        <taxon>Noelaerhabdaceae</taxon>
        <taxon>Emiliania</taxon>
    </lineage>
</organism>
<reference evidence="4" key="2">
    <citation type="submission" date="2024-10" db="UniProtKB">
        <authorList>
            <consortium name="EnsemblProtists"/>
        </authorList>
    </citation>
    <scope>IDENTIFICATION</scope>
</reference>
<dbReference type="HOGENOM" id="CLU_732450_0_0_1"/>
<dbReference type="Gene3D" id="2.30.29.30">
    <property type="entry name" value="Pleckstrin-homology domain (PH domain)/Phosphotyrosine-binding domain (PTB)"/>
    <property type="match status" value="1"/>
</dbReference>
<dbReference type="RefSeq" id="XP_005789238.1">
    <property type="nucleotide sequence ID" value="XM_005789181.1"/>
</dbReference>
<protein>
    <recommendedName>
        <fullName evidence="3">PH domain-containing protein</fullName>
    </recommendedName>
</protein>
<evidence type="ECO:0000256" key="1">
    <source>
        <dbReference type="SAM" id="MobiDB-lite"/>
    </source>
</evidence>
<dbReference type="EnsemblProtists" id="EOD36809">
    <property type="protein sequence ID" value="EOD36809"/>
    <property type="gene ID" value="EMIHUDRAFT_433701"/>
</dbReference>
<proteinExistence type="predicted"/>
<dbReference type="AlphaFoldDB" id="A0A0D3KM24"/>
<dbReference type="InterPro" id="IPR011993">
    <property type="entry name" value="PH-like_dom_sf"/>
</dbReference>